<dbReference type="InterPro" id="IPR043717">
    <property type="entry name" value="DUF5658"/>
</dbReference>
<dbReference type="Pfam" id="PF18902">
    <property type="entry name" value="DUF5658"/>
    <property type="match status" value="1"/>
</dbReference>
<feature type="transmembrane region" description="Helical" evidence="1">
    <location>
        <begin position="12"/>
        <end position="32"/>
    </location>
</feature>
<keyword evidence="4" id="KW-1185">Reference proteome</keyword>
<evidence type="ECO:0000313" key="4">
    <source>
        <dbReference type="Proteomes" id="UP000001901"/>
    </source>
</evidence>
<evidence type="ECO:0000256" key="1">
    <source>
        <dbReference type="SAM" id="Phobius"/>
    </source>
</evidence>
<evidence type="ECO:0000259" key="2">
    <source>
        <dbReference type="Pfam" id="PF18902"/>
    </source>
</evidence>
<protein>
    <recommendedName>
        <fullName evidence="2">DUF5658 domain-containing protein</fullName>
    </recommendedName>
</protein>
<dbReference type="PaxDb" id="572546-Arcpr_1392"/>
<keyword evidence="1" id="KW-0472">Membrane</keyword>
<dbReference type="STRING" id="572546.Arcpr_1392"/>
<name>D2RE97_ARCPA</name>
<dbReference type="Proteomes" id="UP000001901">
    <property type="component" value="Chromosome"/>
</dbReference>
<dbReference type="AlphaFoldDB" id="D2RE97"/>
<keyword evidence="1" id="KW-0812">Transmembrane</keyword>
<feature type="transmembrane region" description="Helical" evidence="1">
    <location>
        <begin position="86"/>
        <end position="115"/>
    </location>
</feature>
<evidence type="ECO:0000313" key="3">
    <source>
        <dbReference type="EMBL" id="ADB58441.1"/>
    </source>
</evidence>
<sequence length="116" mass="13155">MNLQKCKYQLPLLIVLLNLANLMDLFTTVIAFKLPHFVEINPIILSLARESPFLVVLFKIGVVLSVSLLLLSLYEFSQRSEFGKALFSGVFWGSFLSCIVLWLIAVHNVVLLILYI</sequence>
<dbReference type="KEGG" id="apo:Arcpr_1392"/>
<keyword evidence="1" id="KW-1133">Transmembrane helix</keyword>
<feature type="transmembrane region" description="Helical" evidence="1">
    <location>
        <begin position="52"/>
        <end position="74"/>
    </location>
</feature>
<accession>D2RE97</accession>
<feature type="domain" description="DUF5658" evidence="2">
    <location>
        <begin position="16"/>
        <end position="105"/>
    </location>
</feature>
<dbReference type="EMBL" id="CP001857">
    <property type="protein sequence ID" value="ADB58441.1"/>
    <property type="molecule type" value="Genomic_DNA"/>
</dbReference>
<reference evidence="3 4" key="1">
    <citation type="journal article" date="2010" name="Stand. Genomic Sci.">
        <title>Complete genome sequence of Archaeoglobus profundus type strain (AV18).</title>
        <authorList>
            <person name="von Jan M."/>
            <person name="Lapidus A."/>
            <person name="Del Rio T.G."/>
            <person name="Copeland A."/>
            <person name="Tice H."/>
            <person name="Cheng J.F."/>
            <person name="Lucas S."/>
            <person name="Chen F."/>
            <person name="Nolan M."/>
            <person name="Goodwin L."/>
            <person name="Han C."/>
            <person name="Pitluck S."/>
            <person name="Liolios K."/>
            <person name="Ivanova N."/>
            <person name="Mavromatis K."/>
            <person name="Ovchinnikova G."/>
            <person name="Chertkov O."/>
            <person name="Pati A."/>
            <person name="Chen A."/>
            <person name="Palaniappan K."/>
            <person name="Land M."/>
            <person name="Hauser L."/>
            <person name="Chang Y.J."/>
            <person name="Jeffries C.D."/>
            <person name="Saunders E."/>
            <person name="Brettin T."/>
            <person name="Detter J.C."/>
            <person name="Chain P."/>
            <person name="Eichinger K."/>
            <person name="Huber H."/>
            <person name="Spring S."/>
            <person name="Rohde M."/>
            <person name="Goker M."/>
            <person name="Wirth R."/>
            <person name="Woyke T."/>
            <person name="Bristow J."/>
            <person name="Eisen J.A."/>
            <person name="Markowitz V."/>
            <person name="Hugenholtz P."/>
            <person name="Kyrpides N.C."/>
            <person name="Klenk H.P."/>
        </authorList>
    </citation>
    <scope>NUCLEOTIDE SEQUENCE [LARGE SCALE GENOMIC DNA]</scope>
    <source>
        <strain evidence="4">DSM 5631 / JCM 9629 / NBRC 100127 / Av18</strain>
    </source>
</reference>
<gene>
    <name evidence="3" type="ordered locus">Arcpr_1392</name>
</gene>
<organism evidence="3 4">
    <name type="scientific">Archaeoglobus profundus (strain DSM 5631 / JCM 9629 / NBRC 100127 / Av18)</name>
    <dbReference type="NCBI Taxonomy" id="572546"/>
    <lineage>
        <taxon>Archaea</taxon>
        <taxon>Methanobacteriati</taxon>
        <taxon>Methanobacteriota</taxon>
        <taxon>Archaeoglobi</taxon>
        <taxon>Archaeoglobales</taxon>
        <taxon>Archaeoglobaceae</taxon>
        <taxon>Archaeoglobus</taxon>
    </lineage>
</organism>
<dbReference type="HOGENOM" id="CLU_2091176_0_0_2"/>
<dbReference type="eggNOG" id="arCOG14514">
    <property type="taxonomic scope" value="Archaea"/>
</dbReference>
<proteinExistence type="predicted"/>